<comment type="caution">
    <text evidence="1">Lacks conserved residue(s) required for the propagation of feature annotation.</text>
</comment>
<dbReference type="PROSITE" id="PS52019">
    <property type="entry name" value="PKS_MFAS_DH"/>
    <property type="match status" value="1"/>
</dbReference>
<dbReference type="SUPFAM" id="SSF53335">
    <property type="entry name" value="S-adenosyl-L-methionine-dependent methyltransferases"/>
    <property type="match status" value="1"/>
</dbReference>
<dbReference type="InterPro" id="IPR042104">
    <property type="entry name" value="PKS_dehydratase_sf"/>
</dbReference>
<dbReference type="Pfam" id="PF14765">
    <property type="entry name" value="PS-DH"/>
    <property type="match status" value="1"/>
</dbReference>
<accession>A0A9W4IVI1</accession>
<dbReference type="Proteomes" id="UP001152649">
    <property type="component" value="Unassembled WGS sequence"/>
</dbReference>
<dbReference type="InterPro" id="IPR049551">
    <property type="entry name" value="PKS_DH_C"/>
</dbReference>
<feature type="region of interest" description="C-terminal hotdog fold" evidence="1">
    <location>
        <begin position="103"/>
        <end position="254"/>
    </location>
</feature>
<organism evidence="3 4">
    <name type="scientific">Penicillium salamii</name>
    <dbReference type="NCBI Taxonomy" id="1612424"/>
    <lineage>
        <taxon>Eukaryota</taxon>
        <taxon>Fungi</taxon>
        <taxon>Dikarya</taxon>
        <taxon>Ascomycota</taxon>
        <taxon>Pezizomycotina</taxon>
        <taxon>Eurotiomycetes</taxon>
        <taxon>Eurotiomycetidae</taxon>
        <taxon>Eurotiales</taxon>
        <taxon>Aspergillaceae</taxon>
        <taxon>Penicillium</taxon>
    </lineage>
</organism>
<sequence length="474" mass="51986">MALEALKSIAFELRGGATISLIKLIDLDIPRAIAFDDDDMSVETIFSVSSVTLLDAKMTADWACYSVARDGTIQLTAKGGALVEMSFSKADTLPNAKADPYNLVPVDEDQFYESLTRVGYNCAHPFRGVSDIRRKPGYSVGTLFDQSENDDLVLHPGLLDSALQTVFAAWAYPGDTHLWSLHVPVSFSSITINPYFTPLGDAGKQATMEYESSVREQSAAGITGDVYLYTDDSKYAFVQFQGVKLVPFAPAVPKNDMPMFSCFGYAIAVPDGQLAGAGETLSDYEVQLYKDVDRISYWYLRNASLSIPAKDRSGLLSHYQRYLAWCDRMVSMVCSGSHNKVPASCNNDNRSDIEEILACYSDRKDVRFVQVVGDNLVQTINDGSSMLEHMNQDGLLPAFYEEGAICSGQTGRWLARVLAQISKIHPGLDIFEVGAGTGATTSAVLDALEGRYGSYTFTDISSGFFMAAEERFRQ</sequence>
<dbReference type="EMBL" id="CAJVPG010000111">
    <property type="protein sequence ID" value="CAG8352607.1"/>
    <property type="molecule type" value="Genomic_DNA"/>
</dbReference>
<comment type="caution">
    <text evidence="3">The sequence shown here is derived from an EMBL/GenBank/DDBJ whole genome shotgun (WGS) entry which is preliminary data.</text>
</comment>
<dbReference type="InterPro" id="IPR049900">
    <property type="entry name" value="PKS_mFAS_DH"/>
</dbReference>
<reference evidence="3" key="1">
    <citation type="submission" date="2021-07" db="EMBL/GenBank/DDBJ databases">
        <authorList>
            <person name="Branca A.L. A."/>
        </authorList>
    </citation>
    <scope>NUCLEOTIDE SEQUENCE</scope>
</reference>
<dbReference type="Gene3D" id="3.10.129.110">
    <property type="entry name" value="Polyketide synthase dehydratase"/>
    <property type="match status" value="1"/>
</dbReference>
<dbReference type="Gene3D" id="3.40.50.150">
    <property type="entry name" value="Vaccinia Virus protein VP39"/>
    <property type="match status" value="1"/>
</dbReference>
<dbReference type="InterPro" id="IPR029063">
    <property type="entry name" value="SAM-dependent_MTases_sf"/>
</dbReference>
<dbReference type="OrthoDB" id="329835at2759"/>
<evidence type="ECO:0000313" key="3">
    <source>
        <dbReference type="EMBL" id="CAG8352607.1"/>
    </source>
</evidence>
<evidence type="ECO:0000256" key="1">
    <source>
        <dbReference type="PROSITE-ProRule" id="PRU01363"/>
    </source>
</evidence>
<evidence type="ECO:0000313" key="4">
    <source>
        <dbReference type="Proteomes" id="UP001152649"/>
    </source>
</evidence>
<gene>
    <name evidence="3" type="ORF">PSALAMII_LOCUS3234</name>
</gene>
<protein>
    <recommendedName>
        <fullName evidence="2">PKS/mFAS DH domain-containing protein</fullName>
    </recommendedName>
</protein>
<evidence type="ECO:0000259" key="2">
    <source>
        <dbReference type="PROSITE" id="PS52019"/>
    </source>
</evidence>
<name>A0A9W4IVI1_9EURO</name>
<feature type="domain" description="PKS/mFAS DH" evidence="2">
    <location>
        <begin position="1"/>
        <end position="254"/>
    </location>
</feature>
<proteinExistence type="predicted"/>
<feature type="region of interest" description="N-terminal hotdog fold" evidence="1">
    <location>
        <begin position="1"/>
        <end position="88"/>
    </location>
</feature>
<dbReference type="AlphaFoldDB" id="A0A9W4IVI1"/>
<keyword evidence="4" id="KW-1185">Reference proteome</keyword>